<evidence type="ECO:0000256" key="7">
    <source>
        <dbReference type="SAM" id="SignalP"/>
    </source>
</evidence>
<reference evidence="10" key="1">
    <citation type="journal article" date="2016" name="Genome Announc.">
        <title>Draft genome sequences of fungus Aspergillus calidoustus.</title>
        <authorList>
            <person name="Horn F."/>
            <person name="Linde J."/>
            <person name="Mattern D.J."/>
            <person name="Walther G."/>
            <person name="Guthke R."/>
            <person name="Scherlach K."/>
            <person name="Martin K."/>
            <person name="Brakhage A.A."/>
            <person name="Petzke L."/>
            <person name="Valiante V."/>
        </authorList>
    </citation>
    <scope>NUCLEOTIDE SEQUENCE [LARGE SCALE GENOMIC DNA]</scope>
    <source>
        <strain evidence="10">SF006504</strain>
    </source>
</reference>
<evidence type="ECO:0000256" key="6">
    <source>
        <dbReference type="SAM" id="Phobius"/>
    </source>
</evidence>
<feature type="region of interest" description="Disordered" evidence="5">
    <location>
        <begin position="116"/>
        <end position="179"/>
    </location>
</feature>
<accession>A0A0U5G0M0</accession>
<evidence type="ECO:0000256" key="4">
    <source>
        <dbReference type="ARBA" id="ARBA00023136"/>
    </source>
</evidence>
<dbReference type="PANTHER" id="PTHR15549">
    <property type="entry name" value="PAIRED IMMUNOGLOBULIN-LIKE TYPE 2 RECEPTOR"/>
    <property type="match status" value="1"/>
</dbReference>
<dbReference type="STRING" id="454130.A0A0U5G0M0"/>
<evidence type="ECO:0000259" key="8">
    <source>
        <dbReference type="PROSITE" id="PS51212"/>
    </source>
</evidence>
<gene>
    <name evidence="9" type="ORF">ASPCAL04120</name>
</gene>
<feature type="compositionally biased region" description="Low complexity" evidence="5">
    <location>
        <begin position="160"/>
        <end position="175"/>
    </location>
</feature>
<evidence type="ECO:0000313" key="10">
    <source>
        <dbReference type="Proteomes" id="UP000054771"/>
    </source>
</evidence>
<dbReference type="PROSITE" id="PS51212">
    <property type="entry name" value="WSC"/>
    <property type="match status" value="1"/>
</dbReference>
<feature type="compositionally biased region" description="Polar residues" evidence="5">
    <location>
        <begin position="254"/>
        <end position="269"/>
    </location>
</feature>
<feature type="transmembrane region" description="Helical" evidence="6">
    <location>
        <begin position="189"/>
        <end position="212"/>
    </location>
</feature>
<evidence type="ECO:0000313" key="9">
    <source>
        <dbReference type="EMBL" id="CEL02959.1"/>
    </source>
</evidence>
<evidence type="ECO:0000256" key="5">
    <source>
        <dbReference type="SAM" id="MobiDB-lite"/>
    </source>
</evidence>
<feature type="region of interest" description="Disordered" evidence="5">
    <location>
        <begin position="215"/>
        <end position="269"/>
    </location>
</feature>
<dbReference type="EMBL" id="CDMC01000003">
    <property type="protein sequence ID" value="CEL02959.1"/>
    <property type="molecule type" value="Genomic_DNA"/>
</dbReference>
<dbReference type="InterPro" id="IPR002889">
    <property type="entry name" value="WSC_carb-bd"/>
</dbReference>
<evidence type="ECO:0000256" key="2">
    <source>
        <dbReference type="ARBA" id="ARBA00022692"/>
    </source>
</evidence>
<sequence>MNHHYSLPLLALLAWAALWMKVDSSITYCSTVSTGSSSSSNFSIYQSEGNCQEHCSGSAFGILLDKNCWCSDIAPNDATNVDTSECDDECPGYPADTCGNAADELYGYIQLGNPSGTATAPSSSTTRSSTSSTTSDSSTTTTSHSTSIETHDGQVTTITIGGSDSTAAADSANGSDNDDGGSGISGGTIAGIVVGVVGGIALIVAAIIFFLAKRRQRSDSPDGSQSGTIDGRQSKGSQMSYAGAKGMFGDNHSHTLSNGSSHTPQRMPTFTDNRLNTGAVLYPNGRRPSDVSLQDNADYSRPVLRLTNPD</sequence>
<keyword evidence="4 6" id="KW-0472">Membrane</keyword>
<feature type="compositionally biased region" description="Low complexity" evidence="5">
    <location>
        <begin position="116"/>
        <end position="147"/>
    </location>
</feature>
<evidence type="ECO:0000256" key="1">
    <source>
        <dbReference type="ARBA" id="ARBA00004167"/>
    </source>
</evidence>
<dbReference type="InterPro" id="IPR051694">
    <property type="entry name" value="Immunoregulatory_rcpt-like"/>
</dbReference>
<name>A0A0U5G0M0_ASPCI</name>
<feature type="chain" id="PRO_5006857453" description="WSC domain-containing protein" evidence="7">
    <location>
        <begin position="25"/>
        <end position="310"/>
    </location>
</feature>
<proteinExistence type="predicted"/>
<dbReference type="AlphaFoldDB" id="A0A0U5G0M0"/>
<keyword evidence="10" id="KW-1185">Reference proteome</keyword>
<dbReference type="SMART" id="SM00321">
    <property type="entry name" value="WSC"/>
    <property type="match status" value="1"/>
</dbReference>
<protein>
    <recommendedName>
        <fullName evidence="8">WSC domain-containing protein</fullName>
    </recommendedName>
</protein>
<evidence type="ECO:0000256" key="3">
    <source>
        <dbReference type="ARBA" id="ARBA00022989"/>
    </source>
</evidence>
<keyword evidence="3 6" id="KW-1133">Transmembrane helix</keyword>
<dbReference type="GO" id="GO:0071944">
    <property type="term" value="C:cell periphery"/>
    <property type="evidence" value="ECO:0007669"/>
    <property type="project" value="UniProtKB-ARBA"/>
</dbReference>
<feature type="domain" description="WSC" evidence="8">
    <location>
        <begin position="23"/>
        <end position="112"/>
    </location>
</feature>
<keyword evidence="2 6" id="KW-0812">Transmembrane</keyword>
<dbReference type="Proteomes" id="UP000054771">
    <property type="component" value="Unassembled WGS sequence"/>
</dbReference>
<organism evidence="9 10">
    <name type="scientific">Aspergillus calidoustus</name>
    <dbReference type="NCBI Taxonomy" id="454130"/>
    <lineage>
        <taxon>Eukaryota</taxon>
        <taxon>Fungi</taxon>
        <taxon>Dikarya</taxon>
        <taxon>Ascomycota</taxon>
        <taxon>Pezizomycotina</taxon>
        <taxon>Eurotiomycetes</taxon>
        <taxon>Eurotiomycetidae</taxon>
        <taxon>Eurotiales</taxon>
        <taxon>Aspergillaceae</taxon>
        <taxon>Aspergillus</taxon>
        <taxon>Aspergillus subgen. Nidulantes</taxon>
    </lineage>
</organism>
<comment type="subcellular location">
    <subcellularLocation>
        <location evidence="1">Membrane</location>
        <topology evidence="1">Single-pass membrane protein</topology>
    </subcellularLocation>
</comment>
<dbReference type="OMA" id="QIDPRMD"/>
<dbReference type="GO" id="GO:0016020">
    <property type="term" value="C:membrane"/>
    <property type="evidence" value="ECO:0007669"/>
    <property type="project" value="UniProtKB-SubCell"/>
</dbReference>
<feature type="signal peptide" evidence="7">
    <location>
        <begin position="1"/>
        <end position="24"/>
    </location>
</feature>
<keyword evidence="7" id="KW-0732">Signal</keyword>
<dbReference type="OrthoDB" id="2537459at2759"/>
<dbReference type="Pfam" id="PF01822">
    <property type="entry name" value="WSC"/>
    <property type="match status" value="1"/>
</dbReference>
<dbReference type="PANTHER" id="PTHR15549:SF33">
    <property type="entry name" value="MEMBRANE PROTEIN WSC4, PUTATIVE (AFU_ORTHOLOGUE AFUA_5G09020)-RELATED"/>
    <property type="match status" value="1"/>
</dbReference>